<dbReference type="AlphaFoldDB" id="A0A6A5SIZ2"/>
<organism evidence="3 4">
    <name type="scientific">Clathrospora elynae</name>
    <dbReference type="NCBI Taxonomy" id="706981"/>
    <lineage>
        <taxon>Eukaryota</taxon>
        <taxon>Fungi</taxon>
        <taxon>Dikarya</taxon>
        <taxon>Ascomycota</taxon>
        <taxon>Pezizomycotina</taxon>
        <taxon>Dothideomycetes</taxon>
        <taxon>Pleosporomycetidae</taxon>
        <taxon>Pleosporales</taxon>
        <taxon>Diademaceae</taxon>
        <taxon>Clathrospora</taxon>
    </lineage>
</organism>
<dbReference type="Pfam" id="PF20938">
    <property type="entry name" value="DUF2264_C"/>
    <property type="match status" value="1"/>
</dbReference>
<dbReference type="Pfam" id="PF10022">
    <property type="entry name" value="DUF2264"/>
    <property type="match status" value="1"/>
</dbReference>
<evidence type="ECO:0000313" key="3">
    <source>
        <dbReference type="EMBL" id="KAF1940591.1"/>
    </source>
</evidence>
<dbReference type="PANTHER" id="PTHR35339:SF2">
    <property type="entry name" value="DUF2264 DOMAIN-CONTAINING PROTEIN-RELATED"/>
    <property type="match status" value="1"/>
</dbReference>
<evidence type="ECO:0000259" key="1">
    <source>
        <dbReference type="Pfam" id="PF10022"/>
    </source>
</evidence>
<protein>
    <recommendedName>
        <fullName evidence="5">DUF2264 domain-containing protein</fullName>
    </recommendedName>
</protein>
<keyword evidence="4" id="KW-1185">Reference proteome</keyword>
<evidence type="ECO:0000259" key="2">
    <source>
        <dbReference type="Pfam" id="PF20938"/>
    </source>
</evidence>
<gene>
    <name evidence="3" type="ORF">EJ02DRAFT_513013</name>
</gene>
<sequence>MPPLSGFSNNLFKTHADFKAASVALLRALKLYQSPHGARIKLPLATGTHFDDVAAQLEGYARPLWAIGALMHSDMVTTDEFKELIEPYARGLANGTDPDHAEYWGPVVLRDQRMVEMEIISFALLAAPDTMFNSQTEEAKKNITAWLRTINGKDFPVTNWLWFRVMTNLALIQVCGVPKGELLDAMKVDLDLMEAFYLGEGWSADGIWGDEGRQADYYSGSFAIHFSQLIYAKMAQSLDPERCGRFRSRAKEFAGAFWRYFDTNGAAIPFGRSLTYRFAFAGFWSVVAFAEIELPQPLNDWGVIKGLLLRHFRWWSSKHDMFNVDGALTIGFTYPNMYMSEDYNSPQSPYWGMKSFLALGLPETHPFWTAEEKPLPSTLDTVVPVKPPMQILCSSPNHHFLLSTGQFCPWPLKASEAKYGKFAYSSHFSFSVPTGPLIQQIAPDSTLALSKDGGETWRVPWKVTDHRFSTAQLMHNGQVAETIPSLTSTWKPWADASIQVHTHLIAPCKRWPDWYVRWHKISNTGPTTMKIQAVQGGFAIQGRREKLGEVLPSFTDIADFITATTDQPTSFIEATLQTTNSVLICSNAGASGLCTLDLHSDGHPGKQTTPEVLKPDANTNLMWQRTLIPSIGIGANAATSRALEFGVAVFALARTGDRVVKWEDGGLDMMGLWSDAPVISTEKGGNREKEWWPLRFFLLSSQTPNSPRYLPYNQQQKMCTTATYTCIQCSKSFTRPPTLCTDAQV</sequence>
<dbReference type="PANTHER" id="PTHR35339">
    <property type="entry name" value="LINALOOL DEHYDRATASE_ISOMERASE DOMAIN-CONTAINING PROTEIN"/>
    <property type="match status" value="1"/>
</dbReference>
<dbReference type="Proteomes" id="UP000800038">
    <property type="component" value="Unassembled WGS sequence"/>
</dbReference>
<evidence type="ECO:0008006" key="5">
    <source>
        <dbReference type="Google" id="ProtNLM"/>
    </source>
</evidence>
<dbReference type="InterPro" id="IPR049349">
    <property type="entry name" value="DUF2264_N"/>
</dbReference>
<reference evidence="3" key="1">
    <citation type="journal article" date="2020" name="Stud. Mycol.">
        <title>101 Dothideomycetes genomes: a test case for predicting lifestyles and emergence of pathogens.</title>
        <authorList>
            <person name="Haridas S."/>
            <person name="Albert R."/>
            <person name="Binder M."/>
            <person name="Bloem J."/>
            <person name="Labutti K."/>
            <person name="Salamov A."/>
            <person name="Andreopoulos B."/>
            <person name="Baker S."/>
            <person name="Barry K."/>
            <person name="Bills G."/>
            <person name="Bluhm B."/>
            <person name="Cannon C."/>
            <person name="Castanera R."/>
            <person name="Culley D."/>
            <person name="Daum C."/>
            <person name="Ezra D."/>
            <person name="Gonzalez J."/>
            <person name="Henrissat B."/>
            <person name="Kuo A."/>
            <person name="Liang C."/>
            <person name="Lipzen A."/>
            <person name="Lutzoni F."/>
            <person name="Magnuson J."/>
            <person name="Mondo S."/>
            <person name="Nolan M."/>
            <person name="Ohm R."/>
            <person name="Pangilinan J."/>
            <person name="Park H.-J."/>
            <person name="Ramirez L."/>
            <person name="Alfaro M."/>
            <person name="Sun H."/>
            <person name="Tritt A."/>
            <person name="Yoshinaga Y."/>
            <person name="Zwiers L.-H."/>
            <person name="Turgeon B."/>
            <person name="Goodwin S."/>
            <person name="Spatafora J."/>
            <person name="Crous P."/>
            <person name="Grigoriev I."/>
        </authorList>
    </citation>
    <scope>NUCLEOTIDE SEQUENCE</scope>
    <source>
        <strain evidence="3">CBS 161.51</strain>
    </source>
</reference>
<dbReference type="EMBL" id="ML976060">
    <property type="protein sequence ID" value="KAF1940591.1"/>
    <property type="molecule type" value="Genomic_DNA"/>
</dbReference>
<dbReference type="PIRSF" id="PIRSF014753">
    <property type="entry name" value="UCP014753"/>
    <property type="match status" value="1"/>
</dbReference>
<accession>A0A6A5SIZ2</accession>
<feature type="domain" description="DUF2264" evidence="2">
    <location>
        <begin position="381"/>
        <end position="663"/>
    </location>
</feature>
<evidence type="ECO:0000313" key="4">
    <source>
        <dbReference type="Proteomes" id="UP000800038"/>
    </source>
</evidence>
<dbReference type="OrthoDB" id="5150166at2759"/>
<proteinExistence type="predicted"/>
<dbReference type="InterPro" id="IPR049237">
    <property type="entry name" value="DUF2264_C"/>
</dbReference>
<dbReference type="InterPro" id="IPR016624">
    <property type="entry name" value="UCP014753"/>
</dbReference>
<name>A0A6A5SIZ2_9PLEO</name>
<feature type="domain" description="DUF2264" evidence="1">
    <location>
        <begin position="14"/>
        <end position="375"/>
    </location>
</feature>